<evidence type="ECO:0000256" key="6">
    <source>
        <dbReference type="ARBA" id="ARBA00022679"/>
    </source>
</evidence>
<evidence type="ECO:0000256" key="2">
    <source>
        <dbReference type="ARBA" id="ARBA00004236"/>
    </source>
</evidence>
<dbReference type="SUPFAM" id="SSF47384">
    <property type="entry name" value="Homodimeric domain of signal transducing histidine kinase"/>
    <property type="match status" value="1"/>
</dbReference>
<feature type="transmembrane region" description="Helical" evidence="13">
    <location>
        <begin position="51"/>
        <end position="71"/>
    </location>
</feature>
<dbReference type="Proteomes" id="UP000198984">
    <property type="component" value="Unassembled WGS sequence"/>
</dbReference>
<evidence type="ECO:0000256" key="11">
    <source>
        <dbReference type="ARBA" id="ARBA00023136"/>
    </source>
</evidence>
<feature type="transmembrane region" description="Helical" evidence="13">
    <location>
        <begin position="264"/>
        <end position="286"/>
    </location>
</feature>
<dbReference type="InterPro" id="IPR003661">
    <property type="entry name" value="HisK_dim/P_dom"/>
</dbReference>
<keyword evidence="5" id="KW-0597">Phosphoprotein</keyword>
<dbReference type="SMART" id="SM00388">
    <property type="entry name" value="HisKA"/>
    <property type="match status" value="1"/>
</dbReference>
<keyword evidence="4" id="KW-1003">Cell membrane</keyword>
<evidence type="ECO:0000256" key="5">
    <source>
        <dbReference type="ARBA" id="ARBA00022553"/>
    </source>
</evidence>
<dbReference type="GO" id="GO:0000155">
    <property type="term" value="F:phosphorelay sensor kinase activity"/>
    <property type="evidence" value="ECO:0007669"/>
    <property type="project" value="InterPro"/>
</dbReference>
<evidence type="ECO:0000256" key="9">
    <source>
        <dbReference type="ARBA" id="ARBA00022840"/>
    </source>
</evidence>
<dbReference type="Gene3D" id="1.10.287.130">
    <property type="match status" value="1"/>
</dbReference>
<sequence length="521" mass="59905">MRLLSNCRQACAKYRFSVKHSYLLLIIVKKRKQTRRENNSFVAMRKRIRNILILMSVCILGIYLFQGYWLYNSYEVQFDQFNRDINGALRTALFNNQFIEARRLVHYYGKDTAAKKGSNLVLQPEQLSASNAKRDSAHAMLDAIMGGERPLPVFKPGTPSRTFADTLARQMSDLILLNNLYGDSVNLKGLDSNFTAELHNRQIVTGYKFDTFHVNFSNFSRESFRDSMRIREPLKTSKMPFNPASNLFVQATFASPLQYILMKMVWTLFTSLVLLILTTLCFIYMLRTILKQKRLSDVKNDFINNMTHELKTPIATVYAAVEAMQNFNALSDQRKTKNYLDISKQELQRLSDLVEKVLQIAAEEKEEIELFKEETDLNDLIDNIITNHQVKTGQPVQFRYDNHLDHPLVYVDKTHLSNAVNNLVDNAIKYSGDQPMVHIQCSKSNGLLTIKVKDNGIGIPRIYQESIFDKFFRVPTGNLHNVKGFGLGLSYVKKIVELHHGSITVRSEPEKGSEFTMEIPV</sequence>
<reference evidence="15 16" key="1">
    <citation type="submission" date="2016-10" db="EMBL/GenBank/DDBJ databases">
        <authorList>
            <person name="de Groot N.N."/>
        </authorList>
    </citation>
    <scope>NUCLEOTIDE SEQUENCE [LARGE SCALE GENOMIC DNA]</scope>
    <source>
        <strain evidence="15 16">DSM 21039</strain>
    </source>
</reference>
<evidence type="ECO:0000256" key="1">
    <source>
        <dbReference type="ARBA" id="ARBA00000085"/>
    </source>
</evidence>
<dbReference type="PROSITE" id="PS50109">
    <property type="entry name" value="HIS_KIN"/>
    <property type="match status" value="1"/>
</dbReference>
<proteinExistence type="predicted"/>
<feature type="coiled-coil region" evidence="12">
    <location>
        <begin position="347"/>
        <end position="374"/>
    </location>
</feature>
<organism evidence="15 16">
    <name type="scientific">Chitinophaga rupis</name>
    <dbReference type="NCBI Taxonomy" id="573321"/>
    <lineage>
        <taxon>Bacteria</taxon>
        <taxon>Pseudomonadati</taxon>
        <taxon>Bacteroidota</taxon>
        <taxon>Chitinophagia</taxon>
        <taxon>Chitinophagales</taxon>
        <taxon>Chitinophagaceae</taxon>
        <taxon>Chitinophaga</taxon>
    </lineage>
</organism>
<keyword evidence="12" id="KW-0175">Coiled coil</keyword>
<dbReference type="Gene3D" id="3.30.565.10">
    <property type="entry name" value="Histidine kinase-like ATPase, C-terminal domain"/>
    <property type="match status" value="1"/>
</dbReference>
<dbReference type="EC" id="2.7.13.3" evidence="3"/>
<keyword evidence="8 15" id="KW-0418">Kinase</keyword>
<evidence type="ECO:0000313" key="15">
    <source>
        <dbReference type="EMBL" id="SEK78173.1"/>
    </source>
</evidence>
<evidence type="ECO:0000259" key="14">
    <source>
        <dbReference type="PROSITE" id="PS50109"/>
    </source>
</evidence>
<protein>
    <recommendedName>
        <fullName evidence="3">histidine kinase</fullName>
        <ecNumber evidence="3">2.7.13.3</ecNumber>
    </recommendedName>
</protein>
<dbReference type="SUPFAM" id="SSF55874">
    <property type="entry name" value="ATPase domain of HSP90 chaperone/DNA topoisomerase II/histidine kinase"/>
    <property type="match status" value="1"/>
</dbReference>
<comment type="subcellular location">
    <subcellularLocation>
        <location evidence="2">Cell membrane</location>
    </subcellularLocation>
</comment>
<dbReference type="SMART" id="SM00387">
    <property type="entry name" value="HATPase_c"/>
    <property type="match status" value="1"/>
</dbReference>
<comment type="catalytic activity">
    <reaction evidence="1">
        <text>ATP + protein L-histidine = ADP + protein N-phospho-L-histidine.</text>
        <dbReference type="EC" id="2.7.13.3"/>
    </reaction>
</comment>
<dbReference type="InterPro" id="IPR005467">
    <property type="entry name" value="His_kinase_dom"/>
</dbReference>
<dbReference type="FunFam" id="3.30.565.10:FF:000023">
    <property type="entry name" value="PAS domain-containing sensor histidine kinase"/>
    <property type="match status" value="1"/>
</dbReference>
<keyword evidence="10" id="KW-0902">Two-component regulatory system</keyword>
<evidence type="ECO:0000256" key="10">
    <source>
        <dbReference type="ARBA" id="ARBA00023012"/>
    </source>
</evidence>
<keyword evidence="11 13" id="KW-0472">Membrane</keyword>
<dbReference type="Pfam" id="PF00512">
    <property type="entry name" value="HisKA"/>
    <property type="match status" value="1"/>
</dbReference>
<keyword evidence="9" id="KW-0067">ATP-binding</keyword>
<dbReference type="AlphaFoldDB" id="A0A1H7JU92"/>
<keyword evidence="16" id="KW-1185">Reference proteome</keyword>
<dbReference type="GO" id="GO:0005886">
    <property type="term" value="C:plasma membrane"/>
    <property type="evidence" value="ECO:0007669"/>
    <property type="project" value="UniProtKB-SubCell"/>
</dbReference>
<evidence type="ECO:0000256" key="13">
    <source>
        <dbReference type="SAM" id="Phobius"/>
    </source>
</evidence>
<evidence type="ECO:0000313" key="16">
    <source>
        <dbReference type="Proteomes" id="UP000198984"/>
    </source>
</evidence>
<dbReference type="PANTHER" id="PTHR43547">
    <property type="entry name" value="TWO-COMPONENT HISTIDINE KINASE"/>
    <property type="match status" value="1"/>
</dbReference>
<evidence type="ECO:0000256" key="8">
    <source>
        <dbReference type="ARBA" id="ARBA00022777"/>
    </source>
</evidence>
<keyword evidence="13" id="KW-1133">Transmembrane helix</keyword>
<dbReference type="Pfam" id="PF02518">
    <property type="entry name" value="HATPase_c"/>
    <property type="match status" value="1"/>
</dbReference>
<dbReference type="InterPro" id="IPR036890">
    <property type="entry name" value="HATPase_C_sf"/>
</dbReference>
<evidence type="ECO:0000256" key="3">
    <source>
        <dbReference type="ARBA" id="ARBA00012438"/>
    </source>
</evidence>
<evidence type="ECO:0000256" key="4">
    <source>
        <dbReference type="ARBA" id="ARBA00022475"/>
    </source>
</evidence>
<gene>
    <name evidence="15" type="ORF">SAMN04488505_101877</name>
</gene>
<dbReference type="InterPro" id="IPR004358">
    <property type="entry name" value="Sig_transdc_His_kin-like_C"/>
</dbReference>
<dbReference type="CDD" id="cd00082">
    <property type="entry name" value="HisKA"/>
    <property type="match status" value="1"/>
</dbReference>
<name>A0A1H7JU92_9BACT</name>
<feature type="domain" description="Histidine kinase" evidence="14">
    <location>
        <begin position="305"/>
        <end position="521"/>
    </location>
</feature>
<dbReference type="InterPro" id="IPR003594">
    <property type="entry name" value="HATPase_dom"/>
</dbReference>
<dbReference type="GO" id="GO:0005524">
    <property type="term" value="F:ATP binding"/>
    <property type="evidence" value="ECO:0007669"/>
    <property type="project" value="UniProtKB-KW"/>
</dbReference>
<dbReference type="InterPro" id="IPR036097">
    <property type="entry name" value="HisK_dim/P_sf"/>
</dbReference>
<keyword evidence="13" id="KW-0812">Transmembrane</keyword>
<evidence type="ECO:0000256" key="7">
    <source>
        <dbReference type="ARBA" id="ARBA00022741"/>
    </source>
</evidence>
<dbReference type="PRINTS" id="PR00344">
    <property type="entry name" value="BCTRLSENSOR"/>
</dbReference>
<keyword evidence="6" id="KW-0808">Transferase</keyword>
<dbReference type="STRING" id="573321.SAMN04488505_101877"/>
<dbReference type="PANTHER" id="PTHR43547:SF2">
    <property type="entry name" value="HYBRID SIGNAL TRANSDUCTION HISTIDINE KINASE C"/>
    <property type="match status" value="1"/>
</dbReference>
<evidence type="ECO:0000256" key="12">
    <source>
        <dbReference type="SAM" id="Coils"/>
    </source>
</evidence>
<dbReference type="EMBL" id="FOBB01000001">
    <property type="protein sequence ID" value="SEK78173.1"/>
    <property type="molecule type" value="Genomic_DNA"/>
</dbReference>
<dbReference type="CDD" id="cd00075">
    <property type="entry name" value="HATPase"/>
    <property type="match status" value="1"/>
</dbReference>
<accession>A0A1H7JU92</accession>
<keyword evidence="7" id="KW-0547">Nucleotide-binding</keyword>